<dbReference type="Pfam" id="PF13469">
    <property type="entry name" value="Sulfotransfer_3"/>
    <property type="match status" value="1"/>
</dbReference>
<keyword evidence="1" id="KW-0808">Transferase</keyword>
<keyword evidence="4" id="KW-1185">Reference proteome</keyword>
<name>A0ABU2ZXI3_9GAMM</name>
<feature type="repeat" description="TPR" evidence="2">
    <location>
        <begin position="105"/>
        <end position="138"/>
    </location>
</feature>
<comment type="caution">
    <text evidence="3">The sequence shown here is derived from an EMBL/GenBank/DDBJ whole genome shotgun (WGS) entry which is preliminary data.</text>
</comment>
<dbReference type="PANTHER" id="PTHR12788">
    <property type="entry name" value="PROTEIN-TYROSINE SULFOTRANSFERASE 2"/>
    <property type="match status" value="1"/>
</dbReference>
<dbReference type="InterPro" id="IPR019734">
    <property type="entry name" value="TPR_rpt"/>
</dbReference>
<dbReference type="Gene3D" id="1.25.40.10">
    <property type="entry name" value="Tetratricopeptide repeat domain"/>
    <property type="match status" value="2"/>
</dbReference>
<evidence type="ECO:0000313" key="3">
    <source>
        <dbReference type="EMBL" id="MDT0602632.1"/>
    </source>
</evidence>
<dbReference type="SMART" id="SM00028">
    <property type="entry name" value="TPR"/>
    <property type="match status" value="4"/>
</dbReference>
<dbReference type="Gene3D" id="3.40.50.300">
    <property type="entry name" value="P-loop containing nucleotide triphosphate hydrolases"/>
    <property type="match status" value="1"/>
</dbReference>
<gene>
    <name evidence="3" type="ORF">RM573_03400</name>
</gene>
<dbReference type="SUPFAM" id="SSF52540">
    <property type="entry name" value="P-loop containing nucleoside triphosphate hydrolases"/>
    <property type="match status" value="1"/>
</dbReference>
<dbReference type="InterPro" id="IPR027417">
    <property type="entry name" value="P-loop_NTPase"/>
</dbReference>
<organism evidence="3 4">
    <name type="scientific">Thalassotalea castellviae</name>
    <dbReference type="NCBI Taxonomy" id="3075612"/>
    <lineage>
        <taxon>Bacteria</taxon>
        <taxon>Pseudomonadati</taxon>
        <taxon>Pseudomonadota</taxon>
        <taxon>Gammaproteobacteria</taxon>
        <taxon>Alteromonadales</taxon>
        <taxon>Colwelliaceae</taxon>
        <taxon>Thalassotalea</taxon>
    </lineage>
</organism>
<feature type="repeat" description="TPR" evidence="2">
    <location>
        <begin position="175"/>
        <end position="208"/>
    </location>
</feature>
<accession>A0ABU2ZXI3</accession>
<proteinExistence type="predicted"/>
<keyword evidence="2" id="KW-0802">TPR repeat</keyword>
<evidence type="ECO:0000256" key="2">
    <source>
        <dbReference type="PROSITE-ProRule" id="PRU00339"/>
    </source>
</evidence>
<dbReference type="InterPro" id="IPR026634">
    <property type="entry name" value="TPST-like"/>
</dbReference>
<dbReference type="Pfam" id="PF13432">
    <property type="entry name" value="TPR_16"/>
    <property type="match status" value="1"/>
</dbReference>
<dbReference type="EMBL" id="JAVRIF010000001">
    <property type="protein sequence ID" value="MDT0602632.1"/>
    <property type="molecule type" value="Genomic_DNA"/>
</dbReference>
<evidence type="ECO:0000313" key="4">
    <source>
        <dbReference type="Proteomes" id="UP001266357"/>
    </source>
</evidence>
<dbReference type="Proteomes" id="UP001266357">
    <property type="component" value="Unassembled WGS sequence"/>
</dbReference>
<protein>
    <submittedName>
        <fullName evidence="3">Sulfotransferase</fullName>
    </submittedName>
</protein>
<dbReference type="InterPro" id="IPR011990">
    <property type="entry name" value="TPR-like_helical_dom_sf"/>
</dbReference>
<dbReference type="SUPFAM" id="SSF48452">
    <property type="entry name" value="TPR-like"/>
    <property type="match status" value="1"/>
</dbReference>
<evidence type="ECO:0000256" key="1">
    <source>
        <dbReference type="ARBA" id="ARBA00022679"/>
    </source>
</evidence>
<dbReference type="PANTHER" id="PTHR12788:SF10">
    <property type="entry name" value="PROTEIN-TYROSINE SULFOTRANSFERASE"/>
    <property type="match status" value="1"/>
</dbReference>
<sequence length="546" mass="63426">MKQELSINHAITLLNSNNQQAGIKIIEEILKCEPNNVTAHQVMVKFSFQHKNHDLAEKHLLALRKIKPSADSYLQPLIELYNFQKRWPDLALIYKELALKQPKNADHHFNCGYYLKLCGEFTEAIEHYNQALSLDVSDAYEVYLNIAIIYSEHLSAPEKAIELLLIAIEKYPNQDSLKYNLANVYEQLGKKALAFSMFQNAFIQNPKNVDALARQADIYKIKSKEDEIVLAMKAVFYSKNFADKEKVNIAYALGKAHDDCQEYQLAASFYQKANTLDQAYLPRYEPEKYEQYIESIIAYFNQDWFNKVKEHSAQVTEESPLFICGMFRSGSTLCEQILASHSKVSSGGEQEFFHRSILHHFPDFPKDLPEKFESLSGKLLSDYRQEVSEFKSEGKLLTDKRPDNFLYLGLIKALMPEAKIIWTKRFIFDNCLSVFFLRLGPSMSYATKIENTIHFYKQQEKLMNHWLTLFGDDILSFNYDDLISDPESNIRKLLAFAKLSWESSCLNFHQSENQVKTASVWQVRQPLYKGSSGRWKNYQHHFSFES</sequence>
<dbReference type="RefSeq" id="WP_311577208.1">
    <property type="nucleotide sequence ID" value="NZ_JAVRIF010000001.1"/>
</dbReference>
<dbReference type="PROSITE" id="PS50005">
    <property type="entry name" value="TPR"/>
    <property type="match status" value="2"/>
</dbReference>
<reference evidence="3 4" key="1">
    <citation type="submission" date="2023-09" db="EMBL/GenBank/DDBJ databases">
        <authorList>
            <person name="Rey-Velasco X."/>
        </authorList>
    </citation>
    <scope>NUCLEOTIDE SEQUENCE [LARGE SCALE GENOMIC DNA]</scope>
    <source>
        <strain evidence="3 4">W431</strain>
    </source>
</reference>